<protein>
    <recommendedName>
        <fullName evidence="6">HTH merR-type domain-containing protein</fullName>
    </recommendedName>
</protein>
<reference evidence="7 8" key="2">
    <citation type="submission" date="2020-08" db="EMBL/GenBank/DDBJ databases">
        <authorList>
            <person name="Ueki A."/>
            <person name="Tonouchi A."/>
        </authorList>
    </citation>
    <scope>NUCLEOTIDE SEQUENCE [LARGE SCALE GENOMIC DNA]</scope>
    <source>
        <strain evidence="7 8">CTTW</strain>
    </source>
</reference>
<dbReference type="GO" id="GO:0003677">
    <property type="term" value="F:DNA binding"/>
    <property type="evidence" value="ECO:0007669"/>
    <property type="project" value="UniProtKB-KW"/>
</dbReference>
<evidence type="ECO:0000313" key="7">
    <source>
        <dbReference type="EMBL" id="BCJ97403.1"/>
    </source>
</evidence>
<evidence type="ECO:0000256" key="3">
    <source>
        <dbReference type="ARBA" id="ARBA00023125"/>
    </source>
</evidence>
<proteinExistence type="predicted"/>
<dbReference type="SUPFAM" id="SSF46955">
    <property type="entry name" value="Putative DNA-binding domain"/>
    <property type="match status" value="1"/>
</dbReference>
<dbReference type="PANTHER" id="PTHR30204">
    <property type="entry name" value="REDOX-CYCLING DRUG-SENSING TRANSCRIPTIONAL ACTIVATOR SOXR"/>
    <property type="match status" value="1"/>
</dbReference>
<dbReference type="CDD" id="cd00592">
    <property type="entry name" value="HTH_MerR-like"/>
    <property type="match status" value="1"/>
</dbReference>
<evidence type="ECO:0000256" key="2">
    <source>
        <dbReference type="ARBA" id="ARBA00023015"/>
    </source>
</evidence>
<feature type="domain" description="HTH merR-type" evidence="6">
    <location>
        <begin position="4"/>
        <end position="73"/>
    </location>
</feature>
<gene>
    <name evidence="7" type="ORF">bsdcttw_04440</name>
</gene>
<keyword evidence="3" id="KW-0238">DNA-binding</keyword>
<dbReference type="GO" id="GO:0003700">
    <property type="term" value="F:DNA-binding transcription factor activity"/>
    <property type="evidence" value="ECO:0007669"/>
    <property type="project" value="InterPro"/>
</dbReference>
<keyword evidence="2" id="KW-0805">Transcription regulation</keyword>
<dbReference type="PANTHER" id="PTHR30204:SF69">
    <property type="entry name" value="MERR-FAMILY TRANSCRIPTIONAL REGULATOR"/>
    <property type="match status" value="1"/>
</dbReference>
<keyword evidence="8" id="KW-1185">Reference proteome</keyword>
<feature type="coiled-coil region" evidence="5">
    <location>
        <begin position="85"/>
        <end position="119"/>
    </location>
</feature>
<dbReference type="InterPro" id="IPR009061">
    <property type="entry name" value="DNA-bd_dom_put_sf"/>
</dbReference>
<keyword evidence="5" id="KW-0175">Coiled coil</keyword>
<evidence type="ECO:0000256" key="5">
    <source>
        <dbReference type="SAM" id="Coils"/>
    </source>
</evidence>
<dbReference type="Proteomes" id="UP000515703">
    <property type="component" value="Chromosome"/>
</dbReference>
<dbReference type="RefSeq" id="WP_185257835.1">
    <property type="nucleotide sequence ID" value="NZ_AP023368.1"/>
</dbReference>
<dbReference type="KEGG" id="acht:bsdcttw_04440"/>
<dbReference type="Gene3D" id="1.10.1660.10">
    <property type="match status" value="1"/>
</dbReference>
<evidence type="ECO:0000259" key="6">
    <source>
        <dbReference type="PROSITE" id="PS50937"/>
    </source>
</evidence>
<keyword evidence="1" id="KW-0678">Repressor</keyword>
<keyword evidence="4" id="KW-0804">Transcription</keyword>
<name>A0A7I8DFV3_9FIRM</name>
<dbReference type="AlphaFoldDB" id="A0A7I8DFV3"/>
<evidence type="ECO:0000256" key="1">
    <source>
        <dbReference type="ARBA" id="ARBA00022491"/>
    </source>
</evidence>
<organism evidence="7 8">
    <name type="scientific">Anaerocolumna chitinilytica</name>
    <dbReference type="NCBI Taxonomy" id="1727145"/>
    <lineage>
        <taxon>Bacteria</taxon>
        <taxon>Bacillati</taxon>
        <taxon>Bacillota</taxon>
        <taxon>Clostridia</taxon>
        <taxon>Lachnospirales</taxon>
        <taxon>Lachnospiraceae</taxon>
        <taxon>Anaerocolumna</taxon>
    </lineage>
</organism>
<dbReference type="InterPro" id="IPR000551">
    <property type="entry name" value="MerR-type_HTH_dom"/>
</dbReference>
<accession>A0A7I8DFV3</accession>
<dbReference type="Pfam" id="PF13411">
    <property type="entry name" value="MerR_1"/>
    <property type="match status" value="1"/>
</dbReference>
<reference evidence="7 8" key="1">
    <citation type="submission" date="2020-08" db="EMBL/GenBank/DDBJ databases">
        <title>Draft genome sequencing of an Anaerocolumna strain isolated from anoxic soil subjected to BSD treatment.</title>
        <authorList>
            <person name="Uek A."/>
            <person name="Tonouchi A."/>
        </authorList>
    </citation>
    <scope>NUCLEOTIDE SEQUENCE [LARGE SCALE GENOMIC DNA]</scope>
    <source>
        <strain evidence="7 8">CTTW</strain>
    </source>
</reference>
<evidence type="ECO:0000313" key="8">
    <source>
        <dbReference type="Proteomes" id="UP000515703"/>
    </source>
</evidence>
<dbReference type="InterPro" id="IPR047057">
    <property type="entry name" value="MerR_fam"/>
</dbReference>
<dbReference type="PROSITE" id="PS50937">
    <property type="entry name" value="HTH_MERR_2"/>
    <property type="match status" value="1"/>
</dbReference>
<dbReference type="SMART" id="SM00422">
    <property type="entry name" value="HTH_MERR"/>
    <property type="match status" value="1"/>
</dbReference>
<sequence>MEDLISISEVCKRYQITSRTLRFYEKEGLINSHRERETLPRKYAPEEVEKLRKILIMRSLNLSIKDIKELFLSDQDISVAIRSKIVVIRTELDNKERQLRNLERAVTLLTEKQDIFQEQDIPEMESRQLDIAVRATELLLDKQYDEFTELFPESSRKYLTAGFLDAFNEDMKLINGELYKIKECFQVDDSIHVYIQGTENTLLIKYIFHDAFISAFTFHTLMFDCRM</sequence>
<evidence type="ECO:0000256" key="4">
    <source>
        <dbReference type="ARBA" id="ARBA00023163"/>
    </source>
</evidence>
<dbReference type="EMBL" id="AP023368">
    <property type="protein sequence ID" value="BCJ97403.1"/>
    <property type="molecule type" value="Genomic_DNA"/>
</dbReference>